<reference evidence="10 11" key="1">
    <citation type="submission" date="2019-11" db="EMBL/GenBank/DDBJ databases">
        <title>Genome sequence of Moorella glycerini DSM11254.</title>
        <authorList>
            <person name="Poehlein A."/>
            <person name="Boeer T."/>
            <person name="Daniel R."/>
        </authorList>
    </citation>
    <scope>NUCLEOTIDE SEQUENCE [LARGE SCALE GENOMIC DNA]</scope>
    <source>
        <strain evidence="10 11">DSM 11254</strain>
    </source>
</reference>
<dbReference type="CDD" id="cd07771">
    <property type="entry name" value="ASKHA_NBD_FGGY_RhaB-like"/>
    <property type="match status" value="1"/>
</dbReference>
<feature type="domain" description="Carbohydrate kinase FGGY C-terminal" evidence="9">
    <location>
        <begin position="261"/>
        <end position="451"/>
    </location>
</feature>
<evidence type="ECO:0000256" key="1">
    <source>
        <dbReference type="ARBA" id="ARBA00009156"/>
    </source>
</evidence>
<dbReference type="Pfam" id="PF00370">
    <property type="entry name" value="FGGY_N"/>
    <property type="match status" value="1"/>
</dbReference>
<dbReference type="GO" id="GO:0004370">
    <property type="term" value="F:glycerol kinase activity"/>
    <property type="evidence" value="ECO:0007669"/>
    <property type="project" value="TreeGrafter"/>
</dbReference>
<evidence type="ECO:0000256" key="2">
    <source>
        <dbReference type="ARBA" id="ARBA00022679"/>
    </source>
</evidence>
<dbReference type="RefSeq" id="WP_156272190.1">
    <property type="nucleotide sequence ID" value="NZ_CP046244.1"/>
</dbReference>
<evidence type="ECO:0000256" key="4">
    <source>
        <dbReference type="ARBA" id="ARBA00022777"/>
    </source>
</evidence>
<name>A0A6I5ZPR1_9FIRM</name>
<dbReference type="InterPro" id="IPR018485">
    <property type="entry name" value="FGGY_C"/>
</dbReference>
<dbReference type="InterPro" id="IPR043129">
    <property type="entry name" value="ATPase_NBD"/>
</dbReference>
<dbReference type="GO" id="GO:0005829">
    <property type="term" value="C:cytosol"/>
    <property type="evidence" value="ECO:0007669"/>
    <property type="project" value="TreeGrafter"/>
</dbReference>
<dbReference type="SUPFAM" id="SSF53067">
    <property type="entry name" value="Actin-like ATPase domain"/>
    <property type="match status" value="2"/>
</dbReference>
<keyword evidence="3" id="KW-0547">Nucleotide-binding</keyword>
<protein>
    <submittedName>
        <fullName evidence="10">Rhamnulokinase</fullName>
        <ecNumber evidence="10">2.7.1.5</ecNumber>
    </submittedName>
</protein>
<dbReference type="GO" id="GO:0019301">
    <property type="term" value="P:rhamnose catabolic process"/>
    <property type="evidence" value="ECO:0007669"/>
    <property type="project" value="InterPro"/>
</dbReference>
<keyword evidence="4 10" id="KW-0418">Kinase</keyword>
<evidence type="ECO:0000259" key="9">
    <source>
        <dbReference type="Pfam" id="PF02782"/>
    </source>
</evidence>
<keyword evidence="6" id="KW-1015">Disulfide bond</keyword>
<dbReference type="GO" id="GO:0006071">
    <property type="term" value="P:glycerol metabolic process"/>
    <property type="evidence" value="ECO:0007669"/>
    <property type="project" value="TreeGrafter"/>
</dbReference>
<organism evidence="10 11">
    <name type="scientific">Neomoorella glycerini</name>
    <dbReference type="NCBI Taxonomy" id="55779"/>
    <lineage>
        <taxon>Bacteria</taxon>
        <taxon>Bacillati</taxon>
        <taxon>Bacillota</taxon>
        <taxon>Clostridia</taxon>
        <taxon>Neomoorellales</taxon>
        <taxon>Neomoorellaceae</taxon>
        <taxon>Neomoorella</taxon>
    </lineage>
</organism>
<dbReference type="PANTHER" id="PTHR10196">
    <property type="entry name" value="SUGAR KINASE"/>
    <property type="match status" value="1"/>
</dbReference>
<keyword evidence="5" id="KW-0067">ATP-binding</keyword>
<evidence type="ECO:0000313" key="11">
    <source>
        <dbReference type="Proteomes" id="UP000425916"/>
    </source>
</evidence>
<evidence type="ECO:0000256" key="5">
    <source>
        <dbReference type="ARBA" id="ARBA00022840"/>
    </source>
</evidence>
<keyword evidence="11" id="KW-1185">Reference proteome</keyword>
<dbReference type="Pfam" id="PF02782">
    <property type="entry name" value="FGGY_C"/>
    <property type="match status" value="1"/>
</dbReference>
<evidence type="ECO:0000256" key="6">
    <source>
        <dbReference type="ARBA" id="ARBA00023157"/>
    </source>
</evidence>
<feature type="domain" description="Carbohydrate kinase FGGY N-terminal" evidence="8">
    <location>
        <begin position="8"/>
        <end position="248"/>
    </location>
</feature>
<dbReference type="OrthoDB" id="9761504at2"/>
<dbReference type="InterPro" id="IPR018484">
    <property type="entry name" value="FGGY_N"/>
</dbReference>
<proteinExistence type="inferred from homology"/>
<dbReference type="Proteomes" id="UP000425916">
    <property type="component" value="Chromosome"/>
</dbReference>
<gene>
    <name evidence="10" type="primary">rhaB_2</name>
    <name evidence="10" type="ORF">MGLY_09420</name>
</gene>
<keyword evidence="2 10" id="KW-0808">Transferase</keyword>
<keyword evidence="7" id="KW-0684">Rhamnose metabolism</keyword>
<dbReference type="Gene3D" id="3.30.420.40">
    <property type="match status" value="2"/>
</dbReference>
<dbReference type="GO" id="GO:0008993">
    <property type="term" value="F:rhamnulokinase activity"/>
    <property type="evidence" value="ECO:0007669"/>
    <property type="project" value="UniProtKB-EC"/>
</dbReference>
<dbReference type="GO" id="GO:0005524">
    <property type="term" value="F:ATP binding"/>
    <property type="evidence" value="ECO:0007669"/>
    <property type="project" value="UniProtKB-KW"/>
</dbReference>
<sequence length="498" mass="54934">MRETRRFLAFDLGAESGRAVVGSIKEDRLALTEIYRFPTGGTKINNHLYWDVLGFYSQLLAGLKKYVSEYGSDLDGIGVDAWGVDFGLLDKRGNLLGNPYHYRDAKNEGTMAIIDKKLGLRELYNLTGIQLLQINTVNQLVAMVRDEDPLLPAAENILFIGDLFHYFFTGVKAVEHTVASISQLYNTVTDDWEKKVFAALGIPSKITTRLIRAGDVIGPLKGELAEEVGLNEVPVIAPAVHDTASAAVAVPAVEDEGWAFLNSGTWSIVGLELDSPVINDRSYEMNISNSGGAFNRILYLKNVMGLWIIQCCKRIWNKKHPSLSYQEIASLAQGAAPFVAFIDPDDPAFLNPVDATAAVAAYCCRTGQAEVDKDDIGTISRIVFESLALKYRYVLERLMEATGSKVKVLHITGGGSNNELLNEFTASALGIKVTAGPVEATAIGNIMLQATGAGLYRSLPEIRRIIRNSFEIKEYLPEEREVWEKAYERFVRIIEEKG</sequence>
<evidence type="ECO:0000313" key="10">
    <source>
        <dbReference type="EMBL" id="QGP91605.1"/>
    </source>
</evidence>
<dbReference type="EMBL" id="CP046244">
    <property type="protein sequence ID" value="QGP91605.1"/>
    <property type="molecule type" value="Genomic_DNA"/>
</dbReference>
<dbReference type="InterPro" id="IPR013449">
    <property type="entry name" value="Rhamnulokinase"/>
</dbReference>
<evidence type="ECO:0000256" key="3">
    <source>
        <dbReference type="ARBA" id="ARBA00022741"/>
    </source>
</evidence>
<evidence type="ECO:0000259" key="8">
    <source>
        <dbReference type="Pfam" id="PF00370"/>
    </source>
</evidence>
<dbReference type="EC" id="2.7.1.5" evidence="10"/>
<dbReference type="PANTHER" id="PTHR10196:SF93">
    <property type="entry name" value="L-RHAMNULOKINASE"/>
    <property type="match status" value="1"/>
</dbReference>
<evidence type="ECO:0000256" key="7">
    <source>
        <dbReference type="ARBA" id="ARBA00023308"/>
    </source>
</evidence>
<dbReference type="AlphaFoldDB" id="A0A6I5ZPR1"/>
<accession>A0A6I5ZPR1</accession>
<comment type="similarity">
    <text evidence="1">Belongs to the FGGY kinase family.</text>
</comment>